<keyword evidence="2" id="KW-1185">Reference proteome</keyword>
<gene>
    <name evidence="1" type="ORF">FWK35_00013849</name>
</gene>
<dbReference type="Proteomes" id="UP000478052">
    <property type="component" value="Unassembled WGS sequence"/>
</dbReference>
<comment type="caution">
    <text evidence="1">The sequence shown here is derived from an EMBL/GenBank/DDBJ whole genome shotgun (WGS) entry which is preliminary data.</text>
</comment>
<dbReference type="EMBL" id="VUJU01005840">
    <property type="protein sequence ID" value="KAF0750107.1"/>
    <property type="molecule type" value="Genomic_DNA"/>
</dbReference>
<proteinExistence type="predicted"/>
<evidence type="ECO:0000313" key="2">
    <source>
        <dbReference type="Proteomes" id="UP000478052"/>
    </source>
</evidence>
<sequence length="65" mass="7286">MLLNDNTEPSGRRIVDIENPLNSKNLDVNMVFTTGVINTSQGFTQLQEISSLLNMPCMANILYQK</sequence>
<dbReference type="OrthoDB" id="6431392at2759"/>
<protein>
    <submittedName>
        <fullName evidence="1">YqaJ domain-containing protein</fullName>
    </submittedName>
</protein>
<name>A0A6G0Y6D4_APHCR</name>
<accession>A0A6G0Y6D4</accession>
<reference evidence="1 2" key="1">
    <citation type="submission" date="2019-08" db="EMBL/GenBank/DDBJ databases">
        <title>Whole genome of Aphis craccivora.</title>
        <authorList>
            <person name="Voronova N.V."/>
            <person name="Shulinski R.S."/>
            <person name="Bandarenka Y.V."/>
            <person name="Zhorov D.G."/>
            <person name="Warner D."/>
        </authorList>
    </citation>
    <scope>NUCLEOTIDE SEQUENCE [LARGE SCALE GENOMIC DNA]</scope>
    <source>
        <strain evidence="1">180601</strain>
        <tissue evidence="1">Whole Body</tissue>
    </source>
</reference>
<evidence type="ECO:0000313" key="1">
    <source>
        <dbReference type="EMBL" id="KAF0750107.1"/>
    </source>
</evidence>
<organism evidence="1 2">
    <name type="scientific">Aphis craccivora</name>
    <name type="common">Cowpea aphid</name>
    <dbReference type="NCBI Taxonomy" id="307492"/>
    <lineage>
        <taxon>Eukaryota</taxon>
        <taxon>Metazoa</taxon>
        <taxon>Ecdysozoa</taxon>
        <taxon>Arthropoda</taxon>
        <taxon>Hexapoda</taxon>
        <taxon>Insecta</taxon>
        <taxon>Pterygota</taxon>
        <taxon>Neoptera</taxon>
        <taxon>Paraneoptera</taxon>
        <taxon>Hemiptera</taxon>
        <taxon>Sternorrhyncha</taxon>
        <taxon>Aphidomorpha</taxon>
        <taxon>Aphidoidea</taxon>
        <taxon>Aphididae</taxon>
        <taxon>Aphidini</taxon>
        <taxon>Aphis</taxon>
        <taxon>Aphis</taxon>
    </lineage>
</organism>
<dbReference type="AlphaFoldDB" id="A0A6G0Y6D4"/>